<feature type="transmembrane region" description="Helical" evidence="1">
    <location>
        <begin position="81"/>
        <end position="99"/>
    </location>
</feature>
<keyword evidence="1" id="KW-1133">Transmembrane helix</keyword>
<feature type="transmembrane region" description="Helical" evidence="1">
    <location>
        <begin position="105"/>
        <end position="122"/>
    </location>
</feature>
<evidence type="ECO:0000256" key="1">
    <source>
        <dbReference type="SAM" id="Phobius"/>
    </source>
</evidence>
<dbReference type="RefSeq" id="WP_210154317.1">
    <property type="nucleotide sequence ID" value="NZ_JAFCNB010000002.1"/>
</dbReference>
<feature type="transmembrane region" description="Helical" evidence="1">
    <location>
        <begin position="247"/>
        <end position="265"/>
    </location>
</feature>
<dbReference type="Proteomes" id="UP000674234">
    <property type="component" value="Unassembled WGS sequence"/>
</dbReference>
<dbReference type="EMBL" id="JAFCNB010000002">
    <property type="protein sequence ID" value="MBP2702997.1"/>
    <property type="molecule type" value="Genomic_DNA"/>
</dbReference>
<keyword evidence="3" id="KW-1185">Reference proteome</keyword>
<feature type="transmembrane region" description="Helical" evidence="1">
    <location>
        <begin position="45"/>
        <end position="69"/>
    </location>
</feature>
<organism evidence="2 3">
    <name type="scientific">Microbispora oryzae</name>
    <dbReference type="NCBI Taxonomy" id="2806554"/>
    <lineage>
        <taxon>Bacteria</taxon>
        <taxon>Bacillati</taxon>
        <taxon>Actinomycetota</taxon>
        <taxon>Actinomycetes</taxon>
        <taxon>Streptosporangiales</taxon>
        <taxon>Streptosporangiaceae</taxon>
        <taxon>Microbispora</taxon>
    </lineage>
</organism>
<feature type="transmembrane region" description="Helical" evidence="1">
    <location>
        <begin position="169"/>
        <end position="186"/>
    </location>
</feature>
<accession>A0A940WGY2</accession>
<proteinExistence type="predicted"/>
<feature type="transmembrane region" description="Helical" evidence="1">
    <location>
        <begin position="193"/>
        <end position="210"/>
    </location>
</feature>
<reference evidence="2" key="1">
    <citation type="submission" date="2021-02" db="EMBL/GenBank/DDBJ databases">
        <title>Draft genome sequence of Microbispora sp. RL4-1S isolated from rice leaves in Thailand.</title>
        <authorList>
            <person name="Muangham S."/>
            <person name="Duangmal K."/>
        </authorList>
    </citation>
    <scope>NUCLEOTIDE SEQUENCE</scope>
    <source>
        <strain evidence="2">RL4-1S</strain>
    </source>
</reference>
<sequence>MNSARTTARTPARRDPRTAALRRFALSITVFTLLGHLWLGFEQAYVTPIAAVGFAYLLDLALETAEAWADRREPKYRAEGLFDFLLPAHISGLACAMLLYANDRLWPVLFAVAVAIGTKYLIRVRVSGRRRHILNPSNAGIAVTLLVFPWVGIAPPYHFTEWVGSPIDWLIPGFILVAGTMLNAGLTKKTPLILGWVGAFFAQALIRTWIEGTATTSALLVMTGVAFVLFTNYMITDPGTTPVRPRNQVVFGAATAVVYGLLVHLHVVYGLFFALIIVCACRGLLLAALALRTAPPRESDVQAPATSVAVPSSR</sequence>
<gene>
    <name evidence="2" type="ORF">JOL79_04165</name>
</gene>
<keyword evidence="1" id="KW-0812">Transmembrane</keyword>
<evidence type="ECO:0000313" key="2">
    <source>
        <dbReference type="EMBL" id="MBP2702997.1"/>
    </source>
</evidence>
<feature type="transmembrane region" description="Helical" evidence="1">
    <location>
        <begin position="271"/>
        <end position="291"/>
    </location>
</feature>
<dbReference type="AlphaFoldDB" id="A0A940WGY2"/>
<protein>
    <submittedName>
        <fullName evidence="2">Enediyne biosynthesis protein UnbU</fullName>
    </submittedName>
</protein>
<keyword evidence="1" id="KW-0472">Membrane</keyword>
<feature type="transmembrane region" description="Helical" evidence="1">
    <location>
        <begin position="20"/>
        <end position="39"/>
    </location>
</feature>
<name>A0A940WGY2_9ACTN</name>
<evidence type="ECO:0000313" key="3">
    <source>
        <dbReference type="Proteomes" id="UP000674234"/>
    </source>
</evidence>
<feature type="transmembrane region" description="Helical" evidence="1">
    <location>
        <begin position="134"/>
        <end position="157"/>
    </location>
</feature>
<comment type="caution">
    <text evidence="2">The sequence shown here is derived from an EMBL/GenBank/DDBJ whole genome shotgun (WGS) entry which is preliminary data.</text>
</comment>
<feature type="transmembrane region" description="Helical" evidence="1">
    <location>
        <begin position="216"/>
        <end position="235"/>
    </location>
</feature>